<dbReference type="PANTHER" id="PTHR41532">
    <property type="entry name" value="FIXS PROTEIN"/>
    <property type="match status" value="1"/>
</dbReference>
<dbReference type="Proteomes" id="UP000006512">
    <property type="component" value="Unassembled WGS sequence"/>
</dbReference>
<feature type="transmembrane region" description="Helical" evidence="1">
    <location>
        <begin position="6"/>
        <end position="26"/>
    </location>
</feature>
<dbReference type="NCBIfam" id="TIGR00847">
    <property type="entry name" value="ccoS"/>
    <property type="match status" value="1"/>
</dbReference>
<protein>
    <submittedName>
        <fullName evidence="2">Cytochrome oxidase maturation protein, cbb3-type</fullName>
    </submittedName>
</protein>
<gene>
    <name evidence="2" type="primary">ccoS</name>
    <name evidence="2" type="ORF">ABI_44640</name>
</gene>
<proteinExistence type="predicted"/>
<dbReference type="RefSeq" id="WP_006275237.1">
    <property type="nucleotide sequence ID" value="NZ_GL883080.1"/>
</dbReference>
<keyword evidence="1" id="KW-0812">Transmembrane</keyword>
<dbReference type="eggNOG" id="COG3197">
    <property type="taxonomic scope" value="Bacteria"/>
</dbReference>
<name>F4QTG7_9CAUL</name>
<dbReference type="PANTHER" id="PTHR41532:SF1">
    <property type="entry name" value="FIXS PROTEIN"/>
    <property type="match status" value="1"/>
</dbReference>
<evidence type="ECO:0000313" key="3">
    <source>
        <dbReference type="Proteomes" id="UP000006512"/>
    </source>
</evidence>
<keyword evidence="3" id="KW-1185">Reference proteome</keyword>
<sequence>MAVFLILIPMAFLLGIAGLAALLWALNSGQYEDLEGQAARILKPDEDEA</sequence>
<dbReference type="AlphaFoldDB" id="F4QTG7"/>
<dbReference type="EMBL" id="GL883080">
    <property type="protein sequence ID" value="EGF90037.1"/>
    <property type="molecule type" value="Genomic_DNA"/>
</dbReference>
<dbReference type="Pfam" id="PF03597">
    <property type="entry name" value="FixS"/>
    <property type="match status" value="1"/>
</dbReference>
<reference evidence="3" key="1">
    <citation type="submission" date="2011-03" db="EMBL/GenBank/DDBJ databases">
        <title>Draft genome sequence of Brevundimonas diminuta.</title>
        <authorList>
            <person name="Brown P.J.B."/>
            <person name="Buechlein A."/>
            <person name="Hemmerich C."/>
            <person name="Brun Y.V."/>
        </authorList>
    </citation>
    <scope>NUCLEOTIDE SEQUENCE [LARGE SCALE GENOMIC DNA]</scope>
    <source>
        <strain evidence="3">C19</strain>
    </source>
</reference>
<keyword evidence="1" id="KW-0472">Membrane</keyword>
<evidence type="ECO:0000313" key="2">
    <source>
        <dbReference type="EMBL" id="EGF90037.1"/>
    </source>
</evidence>
<keyword evidence="1" id="KW-1133">Transmembrane helix</keyword>
<dbReference type="InterPro" id="IPR004714">
    <property type="entry name" value="Cyt_oxidase_maturation_cbb3"/>
</dbReference>
<dbReference type="STRING" id="715226.ABI_44640"/>
<organism evidence="2 3">
    <name type="scientific">Asticcacaulis biprosthecium C19</name>
    <dbReference type="NCBI Taxonomy" id="715226"/>
    <lineage>
        <taxon>Bacteria</taxon>
        <taxon>Pseudomonadati</taxon>
        <taxon>Pseudomonadota</taxon>
        <taxon>Alphaproteobacteria</taxon>
        <taxon>Caulobacterales</taxon>
        <taxon>Caulobacteraceae</taxon>
        <taxon>Asticcacaulis</taxon>
    </lineage>
</organism>
<evidence type="ECO:0000256" key="1">
    <source>
        <dbReference type="SAM" id="Phobius"/>
    </source>
</evidence>
<dbReference type="HOGENOM" id="CLU_176840_4_1_5"/>
<accession>F4QTG7</accession>